<dbReference type="GO" id="GO:0016757">
    <property type="term" value="F:glycosyltransferase activity"/>
    <property type="evidence" value="ECO:0007669"/>
    <property type="project" value="InterPro"/>
</dbReference>
<dbReference type="EMBL" id="CP045483">
    <property type="protein sequence ID" value="QGR19751.1"/>
    <property type="molecule type" value="Genomic_DNA"/>
</dbReference>
<dbReference type="PANTHER" id="PTHR46401:SF2">
    <property type="entry name" value="GLYCOSYLTRANSFERASE WBBK-RELATED"/>
    <property type="match status" value="1"/>
</dbReference>
<dbReference type="OrthoDB" id="132546at2157"/>
<keyword evidence="4" id="KW-1185">Reference proteome</keyword>
<feature type="domain" description="Glycosyl transferase family 1" evidence="2">
    <location>
        <begin position="218"/>
        <end position="374"/>
    </location>
</feature>
<evidence type="ECO:0000256" key="1">
    <source>
        <dbReference type="ARBA" id="ARBA00022679"/>
    </source>
</evidence>
<dbReference type="PANTHER" id="PTHR46401">
    <property type="entry name" value="GLYCOSYLTRANSFERASE WBBK-RELATED"/>
    <property type="match status" value="1"/>
</dbReference>
<name>A0A650CPI6_9CREN</name>
<dbReference type="InterPro" id="IPR001296">
    <property type="entry name" value="Glyco_trans_1"/>
</dbReference>
<evidence type="ECO:0000313" key="4">
    <source>
        <dbReference type="Proteomes" id="UP000423396"/>
    </source>
</evidence>
<dbReference type="RefSeq" id="WP_156006840.1">
    <property type="nucleotide sequence ID" value="NZ_CP045483.1"/>
</dbReference>
<dbReference type="Proteomes" id="UP000423396">
    <property type="component" value="Chromosome"/>
</dbReference>
<organism evidence="3 4">
    <name type="scientific">Stygiolobus azoricus</name>
    <dbReference type="NCBI Taxonomy" id="41675"/>
    <lineage>
        <taxon>Archaea</taxon>
        <taxon>Thermoproteota</taxon>
        <taxon>Thermoprotei</taxon>
        <taxon>Sulfolobales</taxon>
        <taxon>Sulfolobaceae</taxon>
        <taxon>Stygiolobus</taxon>
    </lineage>
</organism>
<dbReference type="AlphaFoldDB" id="A0A650CPI6"/>
<sequence length="406" mass="46776">MKITVVTSGLRSNYTGGSVHVRNVVKRLVNYFKVEFIPSINFFINNDRVNEEIENIRKLGIEIPDFVISLSEFRNLKPSFLPYSSSVYNKYVEKVEKVDSDFIYDPDYTTPESIFISNKVGIPLGLTLHVPLYSFSQSVFYTYYTLRPFFLQSLDYFLKRSIGLYLLTRIKAYYLRKSRHLSFVAAVSKGTLDSVNIKNSKKYVLYPGNGVDKELLQYRTNKKEDYVVFWTTLIPPKGILNFLYIINLLKKRGISIKAKVAGKFLYDKFKKLFFNYIKDNGLDVEYLGFLDRRELYATVSRAKLLIYPSLADGFSITILESLALGTPVIAYSIPTVYSVFKDVPAVKFVKEGDIRKFADEVESELKTGKLQEAIHDKRVDAFIEFHNWDNVAENIAKIIKDSLNTS</sequence>
<accession>A0A650CPI6</accession>
<dbReference type="SUPFAM" id="SSF53756">
    <property type="entry name" value="UDP-Glycosyltransferase/glycogen phosphorylase"/>
    <property type="match status" value="1"/>
</dbReference>
<dbReference type="Gene3D" id="3.40.50.2000">
    <property type="entry name" value="Glycogen Phosphorylase B"/>
    <property type="match status" value="2"/>
</dbReference>
<evidence type="ECO:0000313" key="3">
    <source>
        <dbReference type="EMBL" id="QGR19751.1"/>
    </source>
</evidence>
<proteinExistence type="predicted"/>
<dbReference type="KEGG" id="sazo:D1868_06935"/>
<gene>
    <name evidence="3" type="ORF">D1868_06935</name>
</gene>
<evidence type="ECO:0000259" key="2">
    <source>
        <dbReference type="Pfam" id="PF00534"/>
    </source>
</evidence>
<dbReference type="CDD" id="cd03801">
    <property type="entry name" value="GT4_PimA-like"/>
    <property type="match status" value="1"/>
</dbReference>
<dbReference type="GeneID" id="42798794"/>
<keyword evidence="1 3" id="KW-0808">Transferase</keyword>
<protein>
    <submittedName>
        <fullName evidence="3">Glycosyltransferase</fullName>
    </submittedName>
</protein>
<reference evidence="3 4" key="1">
    <citation type="submission" date="2019-10" db="EMBL/GenBank/DDBJ databases">
        <title>Genome Sequences from Six Type Strain Members of the Archaeal Family Sulfolobaceae: Acidianus ambivalens, Acidianus infernus, Metallosphaera prunae, Stygiolobus azoricus, Sulfolobus metallicus, and Sulfurisphaera ohwakuensis.</title>
        <authorList>
            <person name="Counts J.A."/>
            <person name="Kelly R.M."/>
        </authorList>
    </citation>
    <scope>NUCLEOTIDE SEQUENCE [LARGE SCALE GENOMIC DNA]</scope>
    <source>
        <strain evidence="3 4">FC6</strain>
    </source>
</reference>
<dbReference type="Pfam" id="PF00534">
    <property type="entry name" value="Glycos_transf_1"/>
    <property type="match status" value="1"/>
</dbReference>